<dbReference type="OrthoDB" id="2490842at2759"/>
<keyword evidence="6" id="KW-0067">ATP-binding</keyword>
<keyword evidence="3" id="KW-0808">Transferase</keyword>
<dbReference type="Gene3D" id="1.10.510.10">
    <property type="entry name" value="Transferase(Phosphotransferase) domain 1"/>
    <property type="match status" value="1"/>
</dbReference>
<evidence type="ECO:0000256" key="5">
    <source>
        <dbReference type="ARBA" id="ARBA00022777"/>
    </source>
</evidence>
<protein>
    <recommendedName>
        <fullName evidence="1">non-specific serine/threonine protein kinase</fullName>
        <ecNumber evidence="1">2.7.11.1</ecNumber>
    </recommendedName>
</protein>
<dbReference type="GO" id="GO:0005524">
    <property type="term" value="F:ATP binding"/>
    <property type="evidence" value="ECO:0007669"/>
    <property type="project" value="UniProtKB-KW"/>
</dbReference>
<dbReference type="EMBL" id="PQFF01000258">
    <property type="protein sequence ID" value="RHZ69619.1"/>
    <property type="molecule type" value="Genomic_DNA"/>
</dbReference>
<evidence type="ECO:0000256" key="4">
    <source>
        <dbReference type="ARBA" id="ARBA00022741"/>
    </source>
</evidence>
<dbReference type="InterPro" id="IPR051681">
    <property type="entry name" value="Ser/Thr_Kinases-Pseudokinases"/>
</dbReference>
<evidence type="ECO:0000256" key="7">
    <source>
        <dbReference type="ARBA" id="ARBA00047899"/>
    </source>
</evidence>
<keyword evidence="4" id="KW-0547">Nucleotide-binding</keyword>
<comment type="caution">
    <text evidence="10">The sequence shown here is derived from an EMBL/GenBank/DDBJ whole genome shotgun (WGS) entry which is preliminary data.</text>
</comment>
<evidence type="ECO:0000256" key="8">
    <source>
        <dbReference type="ARBA" id="ARBA00048679"/>
    </source>
</evidence>
<sequence>MPRKIKKIKYCPRGHSSEDFAYFDAHGRNMIYSDGNCDLCTKERFIQEFKTWSSGNVNIDKIIRESQINNRCEKLHWIPYDNLQNIEHIADGGHGSVYSAKIENGLKRKWHFIKQDWEYEILGIEVALKEIKDFRYDIAEFLKVSKIMDNYDCIGISKNPSTQNCIIITDLDDDLHNCLTKTFWDLEWETKIEVLASIAECLGNLHGKNLVHCSLHSGNILKERKFKIYDLRIDLDLCKLESDLILNSNNKNNKIYGLIPYIPPEVLRGSRFSKKGDIYSFGGIMYEIVTAQRPFADQAHDTYLMIDICNGVRPKVPDFMLNWIPEWYLDLMYQCWSDDPSERPTAIGLADLFREISDKIYDDIVDNNVMRQLKIADENQKNTSKSQKQELFELFSYSSKLHPQSRYIGRYIHTLHGLCDSLEEIKSGKSSDPNLLLKSNKSSTSNINTREIDEETDMLAKISLVG</sequence>
<organism evidence="10 11">
    <name type="scientific">Diversispora epigaea</name>
    <dbReference type="NCBI Taxonomy" id="1348612"/>
    <lineage>
        <taxon>Eukaryota</taxon>
        <taxon>Fungi</taxon>
        <taxon>Fungi incertae sedis</taxon>
        <taxon>Mucoromycota</taxon>
        <taxon>Glomeromycotina</taxon>
        <taxon>Glomeromycetes</taxon>
        <taxon>Diversisporales</taxon>
        <taxon>Diversisporaceae</taxon>
        <taxon>Diversispora</taxon>
    </lineage>
</organism>
<evidence type="ECO:0000313" key="11">
    <source>
        <dbReference type="Proteomes" id="UP000266861"/>
    </source>
</evidence>
<dbReference type="AlphaFoldDB" id="A0A397I1X9"/>
<keyword evidence="5" id="KW-0418">Kinase</keyword>
<evidence type="ECO:0000256" key="3">
    <source>
        <dbReference type="ARBA" id="ARBA00022679"/>
    </source>
</evidence>
<gene>
    <name evidence="10" type="ORF">Glove_281g28</name>
</gene>
<dbReference type="InterPro" id="IPR000719">
    <property type="entry name" value="Prot_kinase_dom"/>
</dbReference>
<proteinExistence type="predicted"/>
<dbReference type="PROSITE" id="PS50011">
    <property type="entry name" value="PROTEIN_KINASE_DOM"/>
    <property type="match status" value="1"/>
</dbReference>
<comment type="catalytic activity">
    <reaction evidence="7">
        <text>L-threonyl-[protein] + ATP = O-phospho-L-threonyl-[protein] + ADP + H(+)</text>
        <dbReference type="Rhea" id="RHEA:46608"/>
        <dbReference type="Rhea" id="RHEA-COMP:11060"/>
        <dbReference type="Rhea" id="RHEA-COMP:11605"/>
        <dbReference type="ChEBI" id="CHEBI:15378"/>
        <dbReference type="ChEBI" id="CHEBI:30013"/>
        <dbReference type="ChEBI" id="CHEBI:30616"/>
        <dbReference type="ChEBI" id="CHEBI:61977"/>
        <dbReference type="ChEBI" id="CHEBI:456216"/>
        <dbReference type="EC" id="2.7.11.1"/>
    </reaction>
</comment>
<evidence type="ECO:0000256" key="2">
    <source>
        <dbReference type="ARBA" id="ARBA00022527"/>
    </source>
</evidence>
<accession>A0A397I1X9</accession>
<evidence type="ECO:0000256" key="6">
    <source>
        <dbReference type="ARBA" id="ARBA00022840"/>
    </source>
</evidence>
<reference evidence="10 11" key="1">
    <citation type="submission" date="2018-08" db="EMBL/GenBank/DDBJ databases">
        <title>Genome and evolution of the arbuscular mycorrhizal fungus Diversispora epigaea (formerly Glomus versiforme) and its bacterial endosymbionts.</title>
        <authorList>
            <person name="Sun X."/>
            <person name="Fei Z."/>
            <person name="Harrison M."/>
        </authorList>
    </citation>
    <scope>NUCLEOTIDE SEQUENCE [LARGE SCALE GENOMIC DNA]</scope>
    <source>
        <strain evidence="10 11">IT104</strain>
    </source>
</reference>
<evidence type="ECO:0000313" key="10">
    <source>
        <dbReference type="EMBL" id="RHZ69619.1"/>
    </source>
</evidence>
<name>A0A397I1X9_9GLOM</name>
<dbReference type="PANTHER" id="PTHR44329:SF285">
    <property type="entry name" value="V-MOS MOLONEY MURINE SARCOMA VIRAL ONCO HOMOLOG"/>
    <property type="match status" value="1"/>
</dbReference>
<feature type="domain" description="Protein kinase" evidence="9">
    <location>
        <begin position="83"/>
        <end position="361"/>
    </location>
</feature>
<dbReference type="SUPFAM" id="SSF56112">
    <property type="entry name" value="Protein kinase-like (PK-like)"/>
    <property type="match status" value="1"/>
</dbReference>
<keyword evidence="2" id="KW-0723">Serine/threonine-protein kinase</keyword>
<dbReference type="EC" id="2.7.11.1" evidence="1"/>
<dbReference type="Proteomes" id="UP000266861">
    <property type="component" value="Unassembled WGS sequence"/>
</dbReference>
<dbReference type="Pfam" id="PF07714">
    <property type="entry name" value="PK_Tyr_Ser-Thr"/>
    <property type="match status" value="1"/>
</dbReference>
<keyword evidence="11" id="KW-1185">Reference proteome</keyword>
<dbReference type="InterPro" id="IPR001245">
    <property type="entry name" value="Ser-Thr/Tyr_kinase_cat_dom"/>
</dbReference>
<dbReference type="InterPro" id="IPR011009">
    <property type="entry name" value="Kinase-like_dom_sf"/>
</dbReference>
<evidence type="ECO:0000256" key="1">
    <source>
        <dbReference type="ARBA" id="ARBA00012513"/>
    </source>
</evidence>
<comment type="catalytic activity">
    <reaction evidence="8">
        <text>L-seryl-[protein] + ATP = O-phospho-L-seryl-[protein] + ADP + H(+)</text>
        <dbReference type="Rhea" id="RHEA:17989"/>
        <dbReference type="Rhea" id="RHEA-COMP:9863"/>
        <dbReference type="Rhea" id="RHEA-COMP:11604"/>
        <dbReference type="ChEBI" id="CHEBI:15378"/>
        <dbReference type="ChEBI" id="CHEBI:29999"/>
        <dbReference type="ChEBI" id="CHEBI:30616"/>
        <dbReference type="ChEBI" id="CHEBI:83421"/>
        <dbReference type="ChEBI" id="CHEBI:456216"/>
        <dbReference type="EC" id="2.7.11.1"/>
    </reaction>
</comment>
<dbReference type="STRING" id="1348612.A0A397I1X9"/>
<dbReference type="PANTHER" id="PTHR44329">
    <property type="entry name" value="SERINE/THREONINE-PROTEIN KINASE TNNI3K-RELATED"/>
    <property type="match status" value="1"/>
</dbReference>
<evidence type="ECO:0000259" key="9">
    <source>
        <dbReference type="PROSITE" id="PS50011"/>
    </source>
</evidence>
<dbReference type="GO" id="GO:0004674">
    <property type="term" value="F:protein serine/threonine kinase activity"/>
    <property type="evidence" value="ECO:0007669"/>
    <property type="project" value="UniProtKB-KW"/>
</dbReference>